<dbReference type="InterPro" id="IPR017941">
    <property type="entry name" value="Rieske_2Fe-2S"/>
</dbReference>
<dbReference type="STRING" id="1165689.SAMN02927914_06381"/>
<dbReference type="GO" id="GO:0005506">
    <property type="term" value="F:iron ion binding"/>
    <property type="evidence" value="ECO:0007669"/>
    <property type="project" value="InterPro"/>
</dbReference>
<reference evidence="8 9" key="1">
    <citation type="submission" date="2016-10" db="EMBL/GenBank/DDBJ databases">
        <authorList>
            <person name="de Groot N.N."/>
        </authorList>
    </citation>
    <scope>NUCLEOTIDE SEQUENCE [LARGE SCALE GENOMIC DNA]</scope>
    <source>
        <strain evidence="8 9">CGMCC 1.12097</strain>
    </source>
</reference>
<comment type="similarity">
    <text evidence="6">Belongs to the bacterial ring-hydroxylating dioxygenase ferredoxin component family.</text>
</comment>
<dbReference type="Gene3D" id="2.102.10.10">
    <property type="entry name" value="Rieske [2Fe-2S] iron-sulphur domain"/>
    <property type="match status" value="1"/>
</dbReference>
<keyword evidence="4" id="KW-0411">Iron-sulfur</keyword>
<keyword evidence="1" id="KW-0001">2Fe-2S</keyword>
<dbReference type="SUPFAM" id="SSF50022">
    <property type="entry name" value="ISP domain"/>
    <property type="match status" value="1"/>
</dbReference>
<dbReference type="GO" id="GO:0016226">
    <property type="term" value="P:iron-sulfur cluster assembly"/>
    <property type="evidence" value="ECO:0007669"/>
    <property type="project" value="InterPro"/>
</dbReference>
<dbReference type="OrthoDB" id="9794175at2"/>
<protein>
    <submittedName>
        <fullName evidence="8">Ferredoxin subunit of nitrite reductase or a ring-hydroxylating dioxygenase</fullName>
    </submittedName>
</protein>
<evidence type="ECO:0000259" key="7">
    <source>
        <dbReference type="PROSITE" id="PS51296"/>
    </source>
</evidence>
<dbReference type="InterPro" id="IPR034904">
    <property type="entry name" value="FSCA_dom_sf"/>
</dbReference>
<keyword evidence="8" id="KW-0223">Dioxygenase</keyword>
<evidence type="ECO:0000313" key="8">
    <source>
        <dbReference type="EMBL" id="SDA98899.1"/>
    </source>
</evidence>
<dbReference type="InterPro" id="IPR036922">
    <property type="entry name" value="Rieske_2Fe-2S_sf"/>
</dbReference>
<dbReference type="InterPro" id="IPR001075">
    <property type="entry name" value="NIF_FeS_clus_asmbl_NifU_C"/>
</dbReference>
<proteinExistence type="inferred from homology"/>
<evidence type="ECO:0000256" key="3">
    <source>
        <dbReference type="ARBA" id="ARBA00023004"/>
    </source>
</evidence>
<organism evidence="8 9">
    <name type="scientific">Mesorhizobium qingshengii</name>
    <dbReference type="NCBI Taxonomy" id="1165689"/>
    <lineage>
        <taxon>Bacteria</taxon>
        <taxon>Pseudomonadati</taxon>
        <taxon>Pseudomonadota</taxon>
        <taxon>Alphaproteobacteria</taxon>
        <taxon>Hyphomicrobiales</taxon>
        <taxon>Phyllobacteriaceae</taxon>
        <taxon>Mesorhizobium</taxon>
    </lineage>
</organism>
<keyword evidence="8" id="KW-0560">Oxidoreductase</keyword>
<evidence type="ECO:0000256" key="4">
    <source>
        <dbReference type="ARBA" id="ARBA00023014"/>
    </source>
</evidence>
<name>A0A1G5ZVT9_9HYPH</name>
<dbReference type="PROSITE" id="PS51296">
    <property type="entry name" value="RIESKE"/>
    <property type="match status" value="1"/>
</dbReference>
<evidence type="ECO:0000256" key="2">
    <source>
        <dbReference type="ARBA" id="ARBA00022723"/>
    </source>
</evidence>
<dbReference type="CDD" id="cd03467">
    <property type="entry name" value="Rieske"/>
    <property type="match status" value="1"/>
</dbReference>
<dbReference type="Gene3D" id="3.30.300.130">
    <property type="entry name" value="Fe-S cluster assembly (FSCA)"/>
    <property type="match status" value="1"/>
</dbReference>
<dbReference type="Pfam" id="PF00355">
    <property type="entry name" value="Rieske"/>
    <property type="match status" value="1"/>
</dbReference>
<feature type="domain" description="Rieske" evidence="7">
    <location>
        <begin position="191"/>
        <end position="286"/>
    </location>
</feature>
<dbReference type="GO" id="GO:0051537">
    <property type="term" value="F:2 iron, 2 sulfur cluster binding"/>
    <property type="evidence" value="ECO:0007669"/>
    <property type="project" value="UniProtKB-KW"/>
</dbReference>
<accession>A0A1G5ZVT9</accession>
<evidence type="ECO:0000313" key="9">
    <source>
        <dbReference type="Proteomes" id="UP000198588"/>
    </source>
</evidence>
<keyword evidence="3" id="KW-0408">Iron</keyword>
<gene>
    <name evidence="8" type="ORF">SAMN02927914_06381</name>
</gene>
<dbReference type="SUPFAM" id="SSF117916">
    <property type="entry name" value="Fe-S cluster assembly (FSCA) domain-like"/>
    <property type="match status" value="1"/>
</dbReference>
<dbReference type="PANTHER" id="PTHR21496:SF0">
    <property type="entry name" value="RIESKE DOMAIN-CONTAINING PROTEIN"/>
    <property type="match status" value="1"/>
</dbReference>
<evidence type="ECO:0000256" key="6">
    <source>
        <dbReference type="ARBA" id="ARBA00038001"/>
    </source>
</evidence>
<comment type="cofactor">
    <cofactor evidence="5">
        <name>[2Fe-2S] cluster</name>
        <dbReference type="ChEBI" id="CHEBI:190135"/>
    </cofactor>
</comment>
<dbReference type="Proteomes" id="UP000198588">
    <property type="component" value="Unassembled WGS sequence"/>
</dbReference>
<evidence type="ECO:0000256" key="5">
    <source>
        <dbReference type="ARBA" id="ARBA00034078"/>
    </source>
</evidence>
<evidence type="ECO:0000256" key="1">
    <source>
        <dbReference type="ARBA" id="ARBA00022714"/>
    </source>
</evidence>
<dbReference type="EMBL" id="FMXM01000036">
    <property type="protein sequence ID" value="SDA98899.1"/>
    <property type="molecule type" value="Genomic_DNA"/>
</dbReference>
<dbReference type="RefSeq" id="WP_038655204.1">
    <property type="nucleotide sequence ID" value="NZ_FMXM01000036.1"/>
</dbReference>
<dbReference type="PANTHER" id="PTHR21496">
    <property type="entry name" value="FERREDOXIN-RELATED"/>
    <property type="match status" value="1"/>
</dbReference>
<sequence length="290" mass="31100">MNAIDQIPTKREDLAGLAGDIERVEAIFSSWDETQRNAVEAYRRAIEDLHGEALRRLVRGLKDEPAALAAMKQAVTDEVVYAVLRRHNILKPSLSERVEAALDGVRPMLASHGGNVELVNVRPPAIEVRFVGACDGCPASALTFHAGVKKAVEEACPEITDIIQIKGMSNAADNDSVRFVSPFALGAVGGWHLVCRLDEIPQGGISAVVVGGQNVILSRQEGVVSCFQNACAHLGMELDGGSIDEGIITCPYHGFRYDLSSGECLTAPEVALQSHAVRVIGNRVEVRLSS</sequence>
<dbReference type="AlphaFoldDB" id="A0A1G5ZVT9"/>
<keyword evidence="2" id="KW-0479">Metal-binding</keyword>
<dbReference type="GO" id="GO:0051213">
    <property type="term" value="F:dioxygenase activity"/>
    <property type="evidence" value="ECO:0007669"/>
    <property type="project" value="UniProtKB-KW"/>
</dbReference>
<dbReference type="Pfam" id="PF01106">
    <property type="entry name" value="NifU"/>
    <property type="match status" value="1"/>
</dbReference>